<dbReference type="EnsemblMetazoa" id="GMOY004396-RA">
    <property type="protein sequence ID" value="GMOY004396-PA"/>
    <property type="gene ID" value="GMOY004396"/>
</dbReference>
<name>A0A1B0FKN0_GLOMM</name>
<sequence length="95" mass="10547">MFEIFLDIIGYDESESEALETKDNDYLLRDQGDVTSLTTSTTISPPIETPTPQQQQEQTALKYFSADGAIEAFHKSLINSEMDIGGILEAEKLSN</sequence>
<organism evidence="1 2">
    <name type="scientific">Glossina morsitans morsitans</name>
    <name type="common">Savannah tsetse fly</name>
    <dbReference type="NCBI Taxonomy" id="37546"/>
    <lineage>
        <taxon>Eukaryota</taxon>
        <taxon>Metazoa</taxon>
        <taxon>Ecdysozoa</taxon>
        <taxon>Arthropoda</taxon>
        <taxon>Hexapoda</taxon>
        <taxon>Insecta</taxon>
        <taxon>Pterygota</taxon>
        <taxon>Neoptera</taxon>
        <taxon>Endopterygota</taxon>
        <taxon>Diptera</taxon>
        <taxon>Brachycera</taxon>
        <taxon>Muscomorpha</taxon>
        <taxon>Hippoboscoidea</taxon>
        <taxon>Glossinidae</taxon>
        <taxon>Glossina</taxon>
    </lineage>
</organism>
<accession>A0A1B0FKN0</accession>
<reference evidence="1" key="1">
    <citation type="submission" date="2020-05" db="UniProtKB">
        <authorList>
            <consortium name="EnsemblMetazoa"/>
        </authorList>
    </citation>
    <scope>IDENTIFICATION</scope>
    <source>
        <strain evidence="1">Yale</strain>
    </source>
</reference>
<evidence type="ECO:0000313" key="2">
    <source>
        <dbReference type="Proteomes" id="UP000092444"/>
    </source>
</evidence>
<dbReference type="STRING" id="37546.A0A1B0FKN0"/>
<keyword evidence="2" id="KW-1185">Reference proteome</keyword>
<dbReference type="Proteomes" id="UP000092444">
    <property type="component" value="Unassembled WGS sequence"/>
</dbReference>
<dbReference type="EMBL" id="CCAG010022088">
    <property type="status" value="NOT_ANNOTATED_CDS"/>
    <property type="molecule type" value="Genomic_DNA"/>
</dbReference>
<dbReference type="AlphaFoldDB" id="A0A1B0FKN0"/>
<proteinExistence type="predicted"/>
<protein>
    <submittedName>
        <fullName evidence="1">Uncharacterized protein</fullName>
    </submittedName>
</protein>
<evidence type="ECO:0000313" key="1">
    <source>
        <dbReference type="EnsemblMetazoa" id="GMOY004396-PA"/>
    </source>
</evidence>
<dbReference type="VEuPathDB" id="VectorBase:GMOY004396"/>